<dbReference type="EMBL" id="CP001631">
    <property type="protein sequence ID" value="ACU53974.1"/>
    <property type="molecule type" value="Genomic_DNA"/>
</dbReference>
<dbReference type="RefSeq" id="WP_015798460.1">
    <property type="nucleotide sequence ID" value="NC_013124.1"/>
</dbReference>
<dbReference type="KEGG" id="afo:Afer_1036"/>
<feature type="transmembrane region" description="Helical" evidence="8">
    <location>
        <begin position="87"/>
        <end position="106"/>
    </location>
</feature>
<feature type="domain" description="Major facilitator superfamily (MFS) profile" evidence="9">
    <location>
        <begin position="22"/>
        <end position="503"/>
    </location>
</feature>
<keyword evidence="3" id="KW-0813">Transport</keyword>
<evidence type="ECO:0000259" key="9">
    <source>
        <dbReference type="PROSITE" id="PS50850"/>
    </source>
</evidence>
<comment type="subcellular location">
    <subcellularLocation>
        <location evidence="1">Cell membrane</location>
        <topology evidence="1">Multi-pass membrane protein</topology>
    </subcellularLocation>
</comment>
<dbReference type="GO" id="GO:0005886">
    <property type="term" value="C:plasma membrane"/>
    <property type="evidence" value="ECO:0007669"/>
    <property type="project" value="UniProtKB-SubCell"/>
</dbReference>
<dbReference type="NCBIfam" id="TIGR00711">
    <property type="entry name" value="efflux_EmrB"/>
    <property type="match status" value="1"/>
</dbReference>
<proteinExistence type="inferred from homology"/>
<feature type="transmembrane region" description="Helical" evidence="8">
    <location>
        <begin position="402"/>
        <end position="426"/>
    </location>
</feature>
<dbReference type="InterPro" id="IPR011701">
    <property type="entry name" value="MFS"/>
</dbReference>
<feature type="transmembrane region" description="Helical" evidence="8">
    <location>
        <begin position="208"/>
        <end position="230"/>
    </location>
</feature>
<evidence type="ECO:0000313" key="10">
    <source>
        <dbReference type="EMBL" id="ACU53974.1"/>
    </source>
</evidence>
<feature type="transmembrane region" description="Helical" evidence="8">
    <location>
        <begin position="112"/>
        <end position="133"/>
    </location>
</feature>
<dbReference type="InterPro" id="IPR004638">
    <property type="entry name" value="EmrB-like"/>
</dbReference>
<dbReference type="CDD" id="cd17502">
    <property type="entry name" value="MFS_Azr1_MDR_like"/>
    <property type="match status" value="1"/>
</dbReference>
<dbReference type="PANTHER" id="PTHR23501:SF197">
    <property type="entry name" value="COMD"/>
    <property type="match status" value="1"/>
</dbReference>
<feature type="transmembrane region" description="Helical" evidence="8">
    <location>
        <begin position="277"/>
        <end position="300"/>
    </location>
</feature>
<organism evidence="10 11">
    <name type="scientific">Acidimicrobium ferrooxidans (strain DSM 10331 / JCM 15462 / NBRC 103882 / ICP)</name>
    <dbReference type="NCBI Taxonomy" id="525909"/>
    <lineage>
        <taxon>Bacteria</taxon>
        <taxon>Bacillati</taxon>
        <taxon>Actinomycetota</taxon>
        <taxon>Acidimicrobiia</taxon>
        <taxon>Acidimicrobiales</taxon>
        <taxon>Acidimicrobiaceae</taxon>
        <taxon>Acidimicrobium</taxon>
    </lineage>
</organism>
<keyword evidence="6 8" id="KW-1133">Transmembrane helix</keyword>
<sequence>MTDTTLSPSSTVRAHGARLGLILTGLLLGMLVAALDQTIVATALPTIANDLHGFSHLSWVVTAYLIASTASTPLWGKLGDLYGRKRFFQLAILIFLVGSALSGLSQNMLELILFRGLQGLGGGGLIVGAQAIIGDVVSPRDRGKYQGLFGAIFGVASVVGPLLGGFFVDSLSWRWVFYINLPIGIIAIAVISSALPQLSTRVQHRVDYLGTLLVALAATGYILVTTLGGLTYPWGSWQIITLTIASTVALVAFVLVEQRASEPILRMGLFRNRTFSMTSAIGFVVGFAMFGAITFLPTFLQIVRGASPTVSGIQLLPLMAGLLVMSIGAGLLISRFGRYKVFPIVGTALMTVGLWLLSRLSVHTSYGVIAFDMIVLGVGIGGVMQVLVIAVQNAVGYEDLGVATSGATFFRSIGASFGVAIFGSIFTNALDSKLAAVATRYHLPANLAVQAEESPKALTAIPAQILPQLLHAFASSLDRVFLVAAPIGLLAFVLTLFLPELRLRRSVAAADLGEGFAMPEADPAKDAISRVLERLSRDGGVERLYRRLAQDAGLGTTPAATWLLFRARDGRLPQSTLTMATRAGWDLSDALARLRDAGLVRTDADVIELTEAGRTARAALDDARRAVIAETLGEGATSETAASLVEAIADTLGVLDPDDDLFSEARGSARSA</sequence>
<evidence type="ECO:0000256" key="4">
    <source>
        <dbReference type="ARBA" id="ARBA00022475"/>
    </source>
</evidence>
<dbReference type="HOGENOM" id="CLU_000960_2_4_11"/>
<keyword evidence="11" id="KW-1185">Reference proteome</keyword>
<comment type="similarity">
    <text evidence="2">Belongs to the major facilitator superfamily. TCR/Tet family.</text>
</comment>
<feature type="transmembrane region" description="Helical" evidence="8">
    <location>
        <begin position="312"/>
        <end position="334"/>
    </location>
</feature>
<evidence type="ECO:0000313" key="11">
    <source>
        <dbReference type="Proteomes" id="UP000000771"/>
    </source>
</evidence>
<feature type="transmembrane region" description="Helical" evidence="8">
    <location>
        <begin position="366"/>
        <end position="390"/>
    </location>
</feature>
<dbReference type="PROSITE" id="PS50850">
    <property type="entry name" value="MFS"/>
    <property type="match status" value="1"/>
</dbReference>
<keyword evidence="5 8" id="KW-0812">Transmembrane</keyword>
<feature type="transmembrane region" description="Helical" evidence="8">
    <location>
        <begin position="145"/>
        <end position="163"/>
    </location>
</feature>
<dbReference type="GO" id="GO:0022857">
    <property type="term" value="F:transmembrane transporter activity"/>
    <property type="evidence" value="ECO:0007669"/>
    <property type="project" value="InterPro"/>
</dbReference>
<dbReference type="Pfam" id="PF07690">
    <property type="entry name" value="MFS_1"/>
    <property type="match status" value="2"/>
</dbReference>
<feature type="transmembrane region" description="Helical" evidence="8">
    <location>
        <begin position="236"/>
        <end position="256"/>
    </location>
</feature>
<keyword evidence="7 8" id="KW-0472">Membrane</keyword>
<feature type="transmembrane region" description="Helical" evidence="8">
    <location>
        <begin position="175"/>
        <end position="196"/>
    </location>
</feature>
<dbReference type="PANTHER" id="PTHR23501">
    <property type="entry name" value="MAJOR FACILITATOR SUPERFAMILY"/>
    <property type="match status" value="1"/>
</dbReference>
<dbReference type="InterPro" id="IPR020846">
    <property type="entry name" value="MFS_dom"/>
</dbReference>
<feature type="transmembrane region" description="Helical" evidence="8">
    <location>
        <begin position="21"/>
        <end position="44"/>
    </location>
</feature>
<feature type="transmembrane region" description="Helical" evidence="8">
    <location>
        <begin position="56"/>
        <end position="75"/>
    </location>
</feature>
<protein>
    <submittedName>
        <fullName evidence="10">Drug resistance transporter, EmrB/QacA subfamily</fullName>
    </submittedName>
</protein>
<evidence type="ECO:0000256" key="6">
    <source>
        <dbReference type="ARBA" id="ARBA00022989"/>
    </source>
</evidence>
<dbReference type="eggNOG" id="COG0477">
    <property type="taxonomic scope" value="Bacteria"/>
</dbReference>
<dbReference type="OrthoDB" id="4082704at2"/>
<dbReference type="SUPFAM" id="SSF103473">
    <property type="entry name" value="MFS general substrate transporter"/>
    <property type="match status" value="1"/>
</dbReference>
<feature type="transmembrane region" description="Helical" evidence="8">
    <location>
        <begin position="480"/>
        <end position="498"/>
    </location>
</feature>
<dbReference type="STRING" id="525909.Afer_1036"/>
<dbReference type="PRINTS" id="PR01036">
    <property type="entry name" value="TCRTETB"/>
</dbReference>
<evidence type="ECO:0000256" key="3">
    <source>
        <dbReference type="ARBA" id="ARBA00022448"/>
    </source>
</evidence>
<evidence type="ECO:0000256" key="8">
    <source>
        <dbReference type="SAM" id="Phobius"/>
    </source>
</evidence>
<name>C7LZ16_ACIFD</name>
<dbReference type="InterPro" id="IPR036259">
    <property type="entry name" value="MFS_trans_sf"/>
</dbReference>
<reference evidence="10 11" key="1">
    <citation type="journal article" date="2009" name="Stand. Genomic Sci.">
        <title>Complete genome sequence of Acidimicrobium ferrooxidans type strain (ICP).</title>
        <authorList>
            <person name="Clum A."/>
            <person name="Nolan M."/>
            <person name="Lang E."/>
            <person name="Glavina Del Rio T."/>
            <person name="Tice H."/>
            <person name="Copeland A."/>
            <person name="Cheng J.F."/>
            <person name="Lucas S."/>
            <person name="Chen F."/>
            <person name="Bruce D."/>
            <person name="Goodwin L."/>
            <person name="Pitluck S."/>
            <person name="Ivanova N."/>
            <person name="Mavrommatis K."/>
            <person name="Mikhailova N."/>
            <person name="Pati A."/>
            <person name="Chen A."/>
            <person name="Palaniappan K."/>
            <person name="Goker M."/>
            <person name="Spring S."/>
            <person name="Land M."/>
            <person name="Hauser L."/>
            <person name="Chang Y.J."/>
            <person name="Jeffries C.C."/>
            <person name="Chain P."/>
            <person name="Bristow J."/>
            <person name="Eisen J.A."/>
            <person name="Markowitz V."/>
            <person name="Hugenholtz P."/>
            <person name="Kyrpides N.C."/>
            <person name="Klenk H.P."/>
            <person name="Lapidus A."/>
        </authorList>
    </citation>
    <scope>NUCLEOTIDE SEQUENCE [LARGE SCALE GENOMIC DNA]</scope>
    <source>
        <strain evidence="11">DSM 10331 / JCM 15462 / NBRC 103882 / ICP</strain>
    </source>
</reference>
<feature type="transmembrane region" description="Helical" evidence="8">
    <location>
        <begin position="341"/>
        <end position="360"/>
    </location>
</feature>
<dbReference type="FunFam" id="1.20.1720.10:FF:000004">
    <property type="entry name" value="EmrB/QacA family drug resistance transporter"/>
    <property type="match status" value="1"/>
</dbReference>
<dbReference type="Gene3D" id="1.20.1250.20">
    <property type="entry name" value="MFS general substrate transporter like domains"/>
    <property type="match status" value="1"/>
</dbReference>
<dbReference type="eggNOG" id="COG1846">
    <property type="taxonomic scope" value="Bacteria"/>
</dbReference>
<dbReference type="eggNOG" id="COG2211">
    <property type="taxonomic scope" value="Bacteria"/>
</dbReference>
<evidence type="ECO:0000256" key="5">
    <source>
        <dbReference type="ARBA" id="ARBA00022692"/>
    </source>
</evidence>
<evidence type="ECO:0000256" key="7">
    <source>
        <dbReference type="ARBA" id="ARBA00023136"/>
    </source>
</evidence>
<accession>C7LZ16</accession>
<evidence type="ECO:0000256" key="2">
    <source>
        <dbReference type="ARBA" id="ARBA00007520"/>
    </source>
</evidence>
<keyword evidence="4" id="KW-1003">Cell membrane</keyword>
<dbReference type="Gene3D" id="1.20.1720.10">
    <property type="entry name" value="Multidrug resistance protein D"/>
    <property type="match status" value="1"/>
</dbReference>
<evidence type="ECO:0000256" key="1">
    <source>
        <dbReference type="ARBA" id="ARBA00004651"/>
    </source>
</evidence>
<gene>
    <name evidence="10" type="ordered locus">Afer_1036</name>
</gene>
<dbReference type="AlphaFoldDB" id="C7LZ16"/>
<dbReference type="Proteomes" id="UP000000771">
    <property type="component" value="Chromosome"/>
</dbReference>